<organism evidence="1 2">
    <name type="scientific">Striga asiatica</name>
    <name type="common">Asiatic witchweed</name>
    <name type="synonym">Buchnera asiatica</name>
    <dbReference type="NCBI Taxonomy" id="4170"/>
    <lineage>
        <taxon>Eukaryota</taxon>
        <taxon>Viridiplantae</taxon>
        <taxon>Streptophyta</taxon>
        <taxon>Embryophyta</taxon>
        <taxon>Tracheophyta</taxon>
        <taxon>Spermatophyta</taxon>
        <taxon>Magnoliopsida</taxon>
        <taxon>eudicotyledons</taxon>
        <taxon>Gunneridae</taxon>
        <taxon>Pentapetalae</taxon>
        <taxon>asterids</taxon>
        <taxon>lamiids</taxon>
        <taxon>Lamiales</taxon>
        <taxon>Orobanchaceae</taxon>
        <taxon>Buchnereae</taxon>
        <taxon>Striga</taxon>
    </lineage>
</organism>
<proteinExistence type="predicted"/>
<evidence type="ECO:0000313" key="2">
    <source>
        <dbReference type="Proteomes" id="UP000325081"/>
    </source>
</evidence>
<gene>
    <name evidence="1" type="ORF">STAS_32272</name>
</gene>
<reference evidence="2" key="1">
    <citation type="journal article" date="2019" name="Curr. Biol.">
        <title>Genome Sequence of Striga asiatica Provides Insight into the Evolution of Plant Parasitism.</title>
        <authorList>
            <person name="Yoshida S."/>
            <person name="Kim S."/>
            <person name="Wafula E.K."/>
            <person name="Tanskanen J."/>
            <person name="Kim Y.M."/>
            <person name="Honaas L."/>
            <person name="Yang Z."/>
            <person name="Spallek T."/>
            <person name="Conn C.E."/>
            <person name="Ichihashi Y."/>
            <person name="Cheong K."/>
            <person name="Cui S."/>
            <person name="Der J.P."/>
            <person name="Gundlach H."/>
            <person name="Jiao Y."/>
            <person name="Hori C."/>
            <person name="Ishida J.K."/>
            <person name="Kasahara H."/>
            <person name="Kiba T."/>
            <person name="Kim M.S."/>
            <person name="Koo N."/>
            <person name="Laohavisit A."/>
            <person name="Lee Y.H."/>
            <person name="Lumba S."/>
            <person name="McCourt P."/>
            <person name="Mortimer J.C."/>
            <person name="Mutuku J.M."/>
            <person name="Nomura T."/>
            <person name="Sasaki-Sekimoto Y."/>
            <person name="Seto Y."/>
            <person name="Wang Y."/>
            <person name="Wakatake T."/>
            <person name="Sakakibara H."/>
            <person name="Demura T."/>
            <person name="Yamaguchi S."/>
            <person name="Yoneyama K."/>
            <person name="Manabe R.I."/>
            <person name="Nelson D.C."/>
            <person name="Schulman A.H."/>
            <person name="Timko M.P."/>
            <person name="dePamphilis C.W."/>
            <person name="Choi D."/>
            <person name="Shirasu K."/>
        </authorList>
    </citation>
    <scope>NUCLEOTIDE SEQUENCE [LARGE SCALE GENOMIC DNA]</scope>
    <source>
        <strain evidence="2">cv. UVA1</strain>
    </source>
</reference>
<evidence type="ECO:0000313" key="1">
    <source>
        <dbReference type="EMBL" id="GER54662.1"/>
    </source>
</evidence>
<keyword evidence="2" id="KW-1185">Reference proteome</keyword>
<name>A0A5A7RB15_STRAF</name>
<comment type="caution">
    <text evidence="1">The sequence shown here is derived from an EMBL/GenBank/DDBJ whole genome shotgun (WGS) entry which is preliminary data.</text>
</comment>
<dbReference type="Proteomes" id="UP000325081">
    <property type="component" value="Unassembled WGS sequence"/>
</dbReference>
<dbReference type="EMBL" id="BKCP01011403">
    <property type="protein sequence ID" value="GER54662.1"/>
    <property type="molecule type" value="Genomic_DNA"/>
</dbReference>
<dbReference type="AlphaFoldDB" id="A0A5A7RB15"/>
<sequence length="257" mass="27818">MHANHVLVAFFYTERPRHIHIGDRIIGALYYSCGVVNVIRPNFPTSATCPVEFRYSSSVTQVLHRESLKGVTLNPPTFTLCTVSNPFINNPSTFSFFPKSTSCATSAIRSRGAEITSMAFTNPIFDLSEGTNLVGGGGDRDRELLNHGEIAALGDTIIAQQQKSVDQDMKFRLVQIVAIVFNRVEVEAYQVVGGPAVSDGENVVRGPIEGSGGGVELGRGYMSWIRALDHYRPRGGEKSGIVAGEGPVIEVPRNGHA</sequence>
<accession>A0A5A7RB15</accession>
<protein>
    <submittedName>
        <fullName evidence="1">Phosphoribosylaminoimidazole-succinocarboxamidesynthase</fullName>
    </submittedName>
</protein>